<dbReference type="InterPro" id="IPR014729">
    <property type="entry name" value="Rossmann-like_a/b/a_fold"/>
</dbReference>
<gene>
    <name evidence="3" type="ORF">GCM10012280_41520</name>
</gene>
<sequence length="293" mass="31031">MAAMELPLVIGVDGSDFSLRALDWAVDAAARHGWPLRLVHASLWERYEGVVPSFGGSRPSQQVWAENIVASATERAQLRNPEVKVSGEVVAEDPADALVRESEEASAVIVGSRGRGRLAQMLLGSVSLSAAGRAHCPVIVVRGGQANVDGSFKRLILGVSEDTGPSSASAAFAVREAQVRGSELLALHIWRAPAGENVLDGGFSAEAEHHHEQRARRTLERALEGLPDPGPGVLRPETFEGQARQVLLDAGSTADLLIVGARRRKGSLGLQLGPVNHALLHYAPCPVAVVSEE</sequence>
<dbReference type="AlphaFoldDB" id="A0A917ZUB1"/>
<dbReference type="Gene3D" id="3.40.50.620">
    <property type="entry name" value="HUPs"/>
    <property type="match status" value="2"/>
</dbReference>
<name>A0A917ZUB1_9ACTN</name>
<dbReference type="Pfam" id="PF00582">
    <property type="entry name" value="Usp"/>
    <property type="match status" value="2"/>
</dbReference>
<reference evidence="3" key="2">
    <citation type="submission" date="2020-09" db="EMBL/GenBank/DDBJ databases">
        <authorList>
            <person name="Sun Q."/>
            <person name="Zhou Y."/>
        </authorList>
    </citation>
    <scope>NUCLEOTIDE SEQUENCE</scope>
    <source>
        <strain evidence="3">CGMCC 4.7201</strain>
    </source>
</reference>
<reference evidence="3" key="1">
    <citation type="journal article" date="2014" name="Int. J. Syst. Evol. Microbiol.">
        <title>Complete genome sequence of Corynebacterium casei LMG S-19264T (=DSM 44701T), isolated from a smear-ripened cheese.</title>
        <authorList>
            <consortium name="US DOE Joint Genome Institute (JGI-PGF)"/>
            <person name="Walter F."/>
            <person name="Albersmeier A."/>
            <person name="Kalinowski J."/>
            <person name="Ruckert C."/>
        </authorList>
    </citation>
    <scope>NUCLEOTIDE SEQUENCE</scope>
    <source>
        <strain evidence="3">CGMCC 4.7201</strain>
    </source>
</reference>
<evidence type="ECO:0000313" key="3">
    <source>
        <dbReference type="EMBL" id="GGO92102.1"/>
    </source>
</evidence>
<dbReference type="PANTHER" id="PTHR46553:SF3">
    <property type="entry name" value="ADENINE NUCLEOTIDE ALPHA HYDROLASES-LIKE SUPERFAMILY PROTEIN"/>
    <property type="match status" value="1"/>
</dbReference>
<organism evidence="3 4">
    <name type="scientific">Wenjunlia tyrosinilytica</name>
    <dbReference type="NCBI Taxonomy" id="1544741"/>
    <lineage>
        <taxon>Bacteria</taxon>
        <taxon>Bacillati</taxon>
        <taxon>Actinomycetota</taxon>
        <taxon>Actinomycetes</taxon>
        <taxon>Kitasatosporales</taxon>
        <taxon>Streptomycetaceae</taxon>
        <taxon>Wenjunlia</taxon>
    </lineage>
</organism>
<evidence type="ECO:0000259" key="2">
    <source>
        <dbReference type="Pfam" id="PF00582"/>
    </source>
</evidence>
<protein>
    <submittedName>
        <fullName evidence="3">Universal stress protein</fullName>
    </submittedName>
</protein>
<dbReference type="PANTHER" id="PTHR46553">
    <property type="entry name" value="ADENINE NUCLEOTIDE ALPHA HYDROLASES-LIKE SUPERFAMILY PROTEIN"/>
    <property type="match status" value="1"/>
</dbReference>
<dbReference type="EMBL" id="BMMS01000017">
    <property type="protein sequence ID" value="GGO92102.1"/>
    <property type="molecule type" value="Genomic_DNA"/>
</dbReference>
<keyword evidence="4" id="KW-1185">Reference proteome</keyword>
<dbReference type="PRINTS" id="PR01438">
    <property type="entry name" value="UNVRSLSTRESS"/>
</dbReference>
<evidence type="ECO:0000256" key="1">
    <source>
        <dbReference type="ARBA" id="ARBA00008791"/>
    </source>
</evidence>
<feature type="domain" description="UspA" evidence="2">
    <location>
        <begin position="152"/>
        <end position="290"/>
    </location>
</feature>
<comment type="similarity">
    <text evidence="1">Belongs to the universal stress protein A family.</text>
</comment>
<accession>A0A917ZUB1</accession>
<comment type="caution">
    <text evidence="3">The sequence shown here is derived from an EMBL/GenBank/DDBJ whole genome shotgun (WGS) entry which is preliminary data.</text>
</comment>
<proteinExistence type="inferred from homology"/>
<evidence type="ECO:0000313" key="4">
    <source>
        <dbReference type="Proteomes" id="UP000641932"/>
    </source>
</evidence>
<dbReference type="InterPro" id="IPR006015">
    <property type="entry name" value="Universal_stress_UspA"/>
</dbReference>
<feature type="domain" description="UspA" evidence="2">
    <location>
        <begin position="8"/>
        <end position="142"/>
    </location>
</feature>
<dbReference type="Proteomes" id="UP000641932">
    <property type="component" value="Unassembled WGS sequence"/>
</dbReference>
<dbReference type="InterPro" id="IPR006016">
    <property type="entry name" value="UspA"/>
</dbReference>
<dbReference type="SUPFAM" id="SSF52402">
    <property type="entry name" value="Adenine nucleotide alpha hydrolases-like"/>
    <property type="match status" value="2"/>
</dbReference>